<feature type="transmembrane region" description="Helical" evidence="18">
    <location>
        <begin position="1930"/>
        <end position="1954"/>
    </location>
</feature>
<dbReference type="SMART" id="SM00060">
    <property type="entry name" value="FN3"/>
    <property type="match status" value="8"/>
</dbReference>
<keyword evidence="8 15" id="KW-0067">ATP-binding</keyword>
<dbReference type="InterPro" id="IPR001245">
    <property type="entry name" value="Ser-Thr/Tyr_kinase_cat_dom"/>
</dbReference>
<dbReference type="RefSeq" id="XP_055888471.1">
    <property type="nucleotide sequence ID" value="XM_056032496.1"/>
</dbReference>
<feature type="domain" description="Protein kinase" evidence="19">
    <location>
        <begin position="2013"/>
        <end position="2285"/>
    </location>
</feature>
<evidence type="ECO:0000256" key="7">
    <source>
        <dbReference type="ARBA" id="ARBA00022777"/>
    </source>
</evidence>
<feature type="domain" description="Fibronectin type-III" evidence="20">
    <location>
        <begin position="638"/>
        <end position="736"/>
    </location>
</feature>
<evidence type="ECO:0000256" key="14">
    <source>
        <dbReference type="ARBA" id="ARBA00051243"/>
    </source>
</evidence>
<evidence type="ECO:0000256" key="4">
    <source>
        <dbReference type="ARBA" id="ARBA00022692"/>
    </source>
</evidence>
<evidence type="ECO:0000313" key="22">
    <source>
        <dbReference type="RefSeq" id="XP_055888471.1"/>
    </source>
</evidence>
<dbReference type="PROSITE" id="PS50853">
    <property type="entry name" value="FN3"/>
    <property type="match status" value="7"/>
</dbReference>
<dbReference type="SUPFAM" id="SSF63825">
    <property type="entry name" value="YWTD domain"/>
    <property type="match status" value="3"/>
</dbReference>
<evidence type="ECO:0000256" key="17">
    <source>
        <dbReference type="SAM" id="MobiDB-lite"/>
    </source>
</evidence>
<evidence type="ECO:0000256" key="3">
    <source>
        <dbReference type="ARBA" id="ARBA00022679"/>
    </source>
</evidence>
<dbReference type="PROSITE" id="PS00107">
    <property type="entry name" value="PROTEIN_KINASE_ATP"/>
    <property type="match status" value="1"/>
</dbReference>
<comment type="catalytic activity">
    <reaction evidence="14 16">
        <text>L-tyrosyl-[protein] + ATP = O-phospho-L-tyrosyl-[protein] + ADP + H(+)</text>
        <dbReference type="Rhea" id="RHEA:10596"/>
        <dbReference type="Rhea" id="RHEA-COMP:10136"/>
        <dbReference type="Rhea" id="RHEA-COMP:20101"/>
        <dbReference type="ChEBI" id="CHEBI:15378"/>
        <dbReference type="ChEBI" id="CHEBI:30616"/>
        <dbReference type="ChEBI" id="CHEBI:46858"/>
        <dbReference type="ChEBI" id="CHEBI:61978"/>
        <dbReference type="ChEBI" id="CHEBI:456216"/>
        <dbReference type="EC" id="2.7.10.1"/>
    </reaction>
</comment>
<feature type="binding site" evidence="15">
    <location>
        <position position="2048"/>
    </location>
    <ligand>
        <name>ATP</name>
        <dbReference type="ChEBI" id="CHEBI:30616"/>
    </ligand>
</feature>
<feature type="domain" description="Fibronectin type-III" evidence="20">
    <location>
        <begin position="132"/>
        <end position="228"/>
    </location>
</feature>
<dbReference type="OMA" id="RDYWHLQ"/>
<dbReference type="FunFam" id="1.10.510.10:FF:000341">
    <property type="entry name" value="Tyrosine-protein kinase receptor"/>
    <property type="match status" value="1"/>
</dbReference>
<feature type="domain" description="Fibronectin type-III" evidence="20">
    <location>
        <begin position="1824"/>
        <end position="1920"/>
    </location>
</feature>
<proteinExistence type="inferred from homology"/>
<keyword evidence="12 16" id="KW-0675">Receptor</keyword>
<dbReference type="PANTHER" id="PTHR24416">
    <property type="entry name" value="TYROSINE-PROTEIN KINASE RECEPTOR"/>
    <property type="match status" value="1"/>
</dbReference>
<dbReference type="SMART" id="SM00135">
    <property type="entry name" value="LY"/>
    <property type="match status" value="6"/>
</dbReference>
<dbReference type="InterPro" id="IPR002011">
    <property type="entry name" value="Tyr_kinase_rcpt_2_CS"/>
</dbReference>
<keyword evidence="21" id="KW-1185">Reference proteome</keyword>
<dbReference type="PROSITE" id="PS00239">
    <property type="entry name" value="RECEPTOR_TYR_KIN_II"/>
    <property type="match status" value="1"/>
</dbReference>
<keyword evidence="9 18" id="KW-1133">Transmembrane helix</keyword>
<evidence type="ECO:0000256" key="10">
    <source>
        <dbReference type="ARBA" id="ARBA00023136"/>
    </source>
</evidence>
<name>A0A9W3AMK8_BIOGL</name>
<dbReference type="InterPro" id="IPR020635">
    <property type="entry name" value="Tyr_kinase_cat_dom"/>
</dbReference>
<evidence type="ECO:0000259" key="19">
    <source>
        <dbReference type="PROSITE" id="PS50011"/>
    </source>
</evidence>
<feature type="domain" description="Fibronectin type-III" evidence="20">
    <location>
        <begin position="1098"/>
        <end position="1200"/>
    </location>
</feature>
<keyword evidence="5" id="KW-0677">Repeat</keyword>
<dbReference type="OrthoDB" id="65481at2759"/>
<dbReference type="SMART" id="SM00219">
    <property type="entry name" value="TyrKc"/>
    <property type="match status" value="1"/>
</dbReference>
<evidence type="ECO:0000256" key="11">
    <source>
        <dbReference type="ARBA" id="ARBA00023137"/>
    </source>
</evidence>
<dbReference type="GO" id="GO:0032006">
    <property type="term" value="P:regulation of TOR signaling"/>
    <property type="evidence" value="ECO:0007669"/>
    <property type="project" value="TreeGrafter"/>
</dbReference>
<protein>
    <recommendedName>
        <fullName evidence="16">Tyrosine-protein kinase receptor</fullName>
        <ecNumber evidence="16">2.7.10.1</ecNumber>
    </recommendedName>
</protein>
<feature type="domain" description="Fibronectin type-III" evidence="20">
    <location>
        <begin position="1499"/>
        <end position="1612"/>
    </location>
</feature>
<sequence>MAKYVFFLYTLLVSIVHIWTLGLYVEGIRDIDIVDVCHRSCETDLRYTSEGGSQLFCDQSCSVQQCNIGCQLYKEAVSSSCPKVCTSSFSRMLNTTGVTQAPSQDQMRNCIQGCIFALDKYSEEIRDKIGHLDQPLLDISTLNSSSLVLKWKTAVLESVVYKIQKKMVGMDSGWHLHDKVLFRADGRIELSSLHPYVTYKFKVLALLSSLPDHIMYSNETTEITTLPNGAPSTAPRITSLSAPSSRVISLTWLPPLFTNGKLLSYRIYVEPLNHPVLNATTIETPWNASSWLLSQLQSSLQYRISLSAWNAEGEGPKESRTIVTPSPGNLSEHETAYLILGSRNKVIKRNILDVIQHSMEYMDLVYRHDNSSILVRALNSLNQTEGSDTFTLTNGTVKDLCLHVSQEMIFASDSRGMVTRISLDTKQIRSNHYPGINNAGAITVDWLSDRVYVASADRIYSCPLDQDRCVVILNGLQPSPSDLKVDPINGFLYYVISGQGLYRIDLGDIQLVTSFQSQPYRPRSQLVIDMADLWTHIIDLYNVHLYVVNNTARRMMTTFLDGSNVRLFHENVIRSEYFNVTSMIFFNQTFIWTNTTKMFGEEQESPLKDYRHNELLFFEPPFTGINVFHPSTQPTPVPSSAPDEVEALFTRVRVDIRWKPPPLLQYQGKGAWINWTYELKLISLKNGQSNVYRVSGLKHTIRNLLPNSEYSLQVRAQSDAGEGPWSKLFIGKTLIDDNWSILLGVAGGQILRRNILEDQKKVVVNFFSNSTDIAWFENIAFWVTQEGQLTFYNQTSEEKRQLLKVEKAYSVAYDWLGKKVFWSDLSHVAIYRSDIIGIHVEFIRRSLARDLAIDALRGRLYWATQNSIETSYLNGEHHQELYVIPPFSGPNVISLTLDFDSEKVYWYVKASDSQSLYTTKLIPDNYVGHFPSMAEKVGDFKSISSTSGLQYFSQRLFWLSEKNSLMVGDLHCNFTATISSMTDIKSFVIVPSGLKYKSKPRVIPNPIRSSDIQTEGNSSKFNLTWSNSSEVTHGTVFYRVFIEIGNTNKSFTTSKNKIELSAYSPYIKIGVTIQPYTYWGYADPTTAYLRSPMSKPTAPLSPEVYVIEHKNATASYQTLAADFRWMSPIAINGIISHHFVYHWLGDDESSMTEVKVRGTTRNYILSPLIKNQTYHFKVVACTEAGCGPSSPNKSCVTNELNPVPKLLVGTTKGIGITETDSPYRDFTKLYPTIDEPLKAVSFLHQDDIRLYWINNRNAVVQAHENDLLEIFTLKGNGKDITVDWVSRTLYFVETFSSDKSSITQFNLDNGKYTVFLNRSANVQTIAVDPFNSAVLWLETSVDGEMQILSSDMTNKNVKTVLSSAISNTNKRDGFCNCTLLKNLVSVMAVTYSRIDGRIEIFFAENQTGSIYSTDINGCKCIKIFSKSMSNSYGFPPSLIAVDHLRVSWYSQSDRKLYSVNKATGEGLTMQDFTDITDIVALGSNLQPLPDAQCLDPGAASSNVQKYEEGVNYIYLNLTSPIKPSSCLTISSPQTKYTLYYRTVKATKPGAAPEDCQVDLSQCSKLESYSTYMELKGLQPYTQYLIQVAVSNHFYPYLSEALGHPLVITTKFGAPSAALEVVSEPCTPEKIMVTWRPSQVLNGPADQIFYRVQYSTVLTQKETENIKINRTDESYIQTFVNDLTPGTVYIIKVFSCMGNRAQCTSSETVTVKTFLTPYDVFFSNATSYSIVMSWRSPPDNSILRHQIIYAEVTSEPLKWFESGILSVTDNNTQYEELITQLQPNTLYSFKIKASYNYRPFDDAHYIWPSDDSKFTYRTLVFLPNEVSTPDIRKLKSGLFEVKWEKPNDNGAPITNYELELSSADPDHFNWHLVYNGSDTRWLIETKELKPGKHYVFRVAAVNSQGRGAFSQNSSTFIAPHPIAEAGIGQGIIGIIAGTVAVFIAVIFIIIVVLIIQKRKTKTPHFIIRGPDTELATLRELPHTAFQQSNTLYAISIKCTDEEIAKLPHFSRNQLMLTMFLGSGAFGEVFEGLAKNILGDGSGETRCAVKTLRKSASDHEKEEFLKEALLMKNFQHDNILRLLGVCLDNDPQFIIMELMEGGDLLSFLRSCRATSTSPAKLLLPDLVKICVHVVRGCKYLEDMHFVHRDLAARNCLVSSKFPSDMIVKIGDFGLARDIYKNDYYRKEGEGLLPVRWMSPESLVDGFFTTQSDIWAFGVLMWEVLTLGQQPYPARTNIEVLHFVRDGGKLERPEKCTDEMFSLMRKCWSFNCDHRPSFAVLLENLELFQEKCLHMSPEEIIRYSPAVSDVNDDANHLMNEEDDLIEEEEEEEKAVMRGLFTPDKPIWGLYTKKVQTITGGGSVRLTQSGKQKRLKDLLSSPDGTEKLVVDLTKIGRKRTQSLEYSTKSSLDSSMDQFPAASNYDHHGYLEPRGTKNGPGYLELMNYAPELRHLRDTQGNPLTLHPSGAPITSVHVTRKGYHPSNINYTLLSPEESSQTGSFSVSGSDMCGEEDSNFQNSQYKDNIGHPYGRTSIDSPIYSRVCDERRLLHSDSSSSSRQFGNSSYYLHPSGQSVDAMLMRSNHQRKFSDQDLYYSTAPYRQRQSSSSSSTHDHRYASVECNNNYSIAQGFINDNSASSYAYDGKSRHRHGSNNSSNLYAKPGLGFPNNGNVSFTAIEDNSKSNDLDDVFLDNTINSQCSFHPDAEVFSYPQQQNHILRSRGQVYPEHTAAFVGYDSNQVSLV</sequence>
<dbReference type="CDD" id="cd00063">
    <property type="entry name" value="FN3"/>
    <property type="match status" value="7"/>
</dbReference>
<feature type="region of interest" description="Disordered" evidence="17">
    <location>
        <begin position="2487"/>
        <end position="2529"/>
    </location>
</feature>
<dbReference type="InterPro" id="IPR017441">
    <property type="entry name" value="Protein_kinase_ATP_BS"/>
</dbReference>
<dbReference type="InterPro" id="IPR003961">
    <property type="entry name" value="FN3_dom"/>
</dbReference>
<dbReference type="GO" id="GO:0007169">
    <property type="term" value="P:cell surface receptor protein tyrosine kinase signaling pathway"/>
    <property type="evidence" value="ECO:0007669"/>
    <property type="project" value="InterPro"/>
</dbReference>
<dbReference type="InterPro" id="IPR011009">
    <property type="entry name" value="Kinase-like_dom_sf"/>
</dbReference>
<evidence type="ECO:0000256" key="16">
    <source>
        <dbReference type="RuleBase" id="RU000312"/>
    </source>
</evidence>
<feature type="compositionally biased region" description="Low complexity" evidence="17">
    <location>
        <begin position="2492"/>
        <end position="2503"/>
    </location>
</feature>
<keyword evidence="13" id="KW-0325">Glycoprotein</keyword>
<evidence type="ECO:0000256" key="18">
    <source>
        <dbReference type="SAM" id="Phobius"/>
    </source>
</evidence>
<dbReference type="Gene3D" id="2.60.40.10">
    <property type="entry name" value="Immunoglobulins"/>
    <property type="match status" value="6"/>
</dbReference>
<evidence type="ECO:0000256" key="8">
    <source>
        <dbReference type="ARBA" id="ARBA00022840"/>
    </source>
</evidence>
<dbReference type="Pfam" id="PF07714">
    <property type="entry name" value="PK_Tyr_Ser-Thr"/>
    <property type="match status" value="1"/>
</dbReference>
<dbReference type="Gene3D" id="1.10.510.10">
    <property type="entry name" value="Transferase(Phosphotransferase) domain 1"/>
    <property type="match status" value="1"/>
</dbReference>
<keyword evidence="10 18" id="KW-0472">Membrane</keyword>
<keyword evidence="7" id="KW-0418">Kinase</keyword>
<evidence type="ECO:0000259" key="20">
    <source>
        <dbReference type="PROSITE" id="PS50853"/>
    </source>
</evidence>
<dbReference type="GO" id="GO:0043235">
    <property type="term" value="C:receptor complex"/>
    <property type="evidence" value="ECO:0007669"/>
    <property type="project" value="TreeGrafter"/>
</dbReference>
<dbReference type="PROSITE" id="PS50011">
    <property type="entry name" value="PROTEIN_KINASE_DOM"/>
    <property type="match status" value="1"/>
</dbReference>
<dbReference type="SUPFAM" id="SSF56112">
    <property type="entry name" value="Protein kinase-like (PK-like)"/>
    <property type="match status" value="1"/>
</dbReference>
<dbReference type="Gene3D" id="2.120.10.30">
    <property type="entry name" value="TolB, C-terminal domain"/>
    <property type="match status" value="3"/>
</dbReference>
<dbReference type="CDD" id="cd05044">
    <property type="entry name" value="PTKc_c-ros"/>
    <property type="match status" value="1"/>
</dbReference>
<accession>A0A9W3AMK8</accession>
<evidence type="ECO:0000256" key="1">
    <source>
        <dbReference type="ARBA" id="ARBA00004167"/>
    </source>
</evidence>
<evidence type="ECO:0000256" key="13">
    <source>
        <dbReference type="ARBA" id="ARBA00023180"/>
    </source>
</evidence>
<comment type="similarity">
    <text evidence="16">Belongs to the protein kinase superfamily. Tyr protein kinase family. Insulin receptor subfamily.</text>
</comment>
<evidence type="ECO:0000256" key="2">
    <source>
        <dbReference type="ARBA" id="ARBA00022553"/>
    </source>
</evidence>
<dbReference type="GeneID" id="106057633"/>
<dbReference type="Pfam" id="PF00041">
    <property type="entry name" value="fn3"/>
    <property type="match status" value="5"/>
</dbReference>
<dbReference type="EC" id="2.7.10.1" evidence="16"/>
<keyword evidence="11" id="KW-0829">Tyrosine-protein kinase</keyword>
<feature type="domain" description="Fibronectin type-III" evidence="20">
    <location>
        <begin position="1614"/>
        <end position="1718"/>
    </location>
</feature>
<gene>
    <name evidence="22" type="primary">LOC106057633</name>
</gene>
<dbReference type="GO" id="GO:0005886">
    <property type="term" value="C:plasma membrane"/>
    <property type="evidence" value="ECO:0007669"/>
    <property type="project" value="TreeGrafter"/>
</dbReference>
<dbReference type="PANTHER" id="PTHR24416:SF527">
    <property type="entry name" value="PROTO-ONCOGENE TYROSINE-PROTEIN KINASE ROS"/>
    <property type="match status" value="1"/>
</dbReference>
<evidence type="ECO:0000256" key="12">
    <source>
        <dbReference type="ARBA" id="ARBA00023170"/>
    </source>
</evidence>
<dbReference type="InterPro" id="IPR011042">
    <property type="entry name" value="6-blade_b-propeller_TolB-like"/>
</dbReference>
<evidence type="ECO:0000256" key="9">
    <source>
        <dbReference type="ARBA" id="ARBA00022989"/>
    </source>
</evidence>
<evidence type="ECO:0000256" key="15">
    <source>
        <dbReference type="PROSITE-ProRule" id="PRU10141"/>
    </source>
</evidence>
<dbReference type="GO" id="GO:0005524">
    <property type="term" value="F:ATP binding"/>
    <property type="evidence" value="ECO:0007669"/>
    <property type="project" value="UniProtKB-UniRule"/>
</dbReference>
<reference evidence="22" key="1">
    <citation type="submission" date="2025-08" db="UniProtKB">
        <authorList>
            <consortium name="RefSeq"/>
        </authorList>
    </citation>
    <scope>IDENTIFICATION</scope>
</reference>
<dbReference type="SUPFAM" id="SSF49265">
    <property type="entry name" value="Fibronectin type III"/>
    <property type="match status" value="5"/>
</dbReference>
<dbReference type="PRINTS" id="PR00109">
    <property type="entry name" value="TYRKINASE"/>
</dbReference>
<feature type="region of interest" description="Disordered" evidence="17">
    <location>
        <begin position="2639"/>
        <end position="2658"/>
    </location>
</feature>
<evidence type="ECO:0000256" key="5">
    <source>
        <dbReference type="ARBA" id="ARBA00022737"/>
    </source>
</evidence>
<keyword evidence="2 16" id="KW-0597">Phosphoprotein</keyword>
<dbReference type="GO" id="GO:0004714">
    <property type="term" value="F:transmembrane receptor protein tyrosine kinase activity"/>
    <property type="evidence" value="ECO:0007669"/>
    <property type="project" value="UniProtKB-EC"/>
</dbReference>
<keyword evidence="3" id="KW-0808">Transferase</keyword>
<feature type="domain" description="Fibronectin type-III" evidence="20">
    <location>
        <begin position="231"/>
        <end position="328"/>
    </location>
</feature>
<evidence type="ECO:0000256" key="6">
    <source>
        <dbReference type="ARBA" id="ARBA00022741"/>
    </source>
</evidence>
<feature type="transmembrane region" description="Helical" evidence="18">
    <location>
        <begin position="7"/>
        <end position="25"/>
    </location>
</feature>
<dbReference type="Proteomes" id="UP001165740">
    <property type="component" value="Chromosome 6"/>
</dbReference>
<dbReference type="InterPro" id="IPR008266">
    <property type="entry name" value="Tyr_kinase_AS"/>
</dbReference>
<evidence type="ECO:0000313" key="21">
    <source>
        <dbReference type="Proteomes" id="UP001165740"/>
    </source>
</evidence>
<dbReference type="InterPro" id="IPR050122">
    <property type="entry name" value="RTK"/>
</dbReference>
<dbReference type="PROSITE" id="PS00109">
    <property type="entry name" value="PROTEIN_KINASE_TYR"/>
    <property type="match status" value="1"/>
</dbReference>
<organism evidence="21 22">
    <name type="scientific">Biomphalaria glabrata</name>
    <name type="common">Bloodfluke planorb</name>
    <name type="synonym">Freshwater snail</name>
    <dbReference type="NCBI Taxonomy" id="6526"/>
    <lineage>
        <taxon>Eukaryota</taxon>
        <taxon>Metazoa</taxon>
        <taxon>Spiralia</taxon>
        <taxon>Lophotrochozoa</taxon>
        <taxon>Mollusca</taxon>
        <taxon>Gastropoda</taxon>
        <taxon>Heterobranchia</taxon>
        <taxon>Euthyneura</taxon>
        <taxon>Panpulmonata</taxon>
        <taxon>Hygrophila</taxon>
        <taxon>Lymnaeoidea</taxon>
        <taxon>Planorbidae</taxon>
        <taxon>Biomphalaria</taxon>
    </lineage>
</organism>
<comment type="subcellular location">
    <subcellularLocation>
        <location evidence="1">Membrane</location>
        <topology evidence="1">Single-pass membrane protein</topology>
    </subcellularLocation>
</comment>
<dbReference type="Gene3D" id="3.30.200.20">
    <property type="entry name" value="Phosphorylase Kinase, domain 1"/>
    <property type="match status" value="1"/>
</dbReference>
<dbReference type="InterPro" id="IPR000033">
    <property type="entry name" value="LDLR_classB_rpt"/>
</dbReference>
<keyword evidence="4 16" id="KW-0812">Transmembrane</keyword>
<keyword evidence="6 15" id="KW-0547">Nucleotide-binding</keyword>
<dbReference type="InterPro" id="IPR036116">
    <property type="entry name" value="FN3_sf"/>
</dbReference>
<dbReference type="InterPro" id="IPR000719">
    <property type="entry name" value="Prot_kinase_dom"/>
</dbReference>
<dbReference type="InterPro" id="IPR013783">
    <property type="entry name" value="Ig-like_fold"/>
</dbReference>